<evidence type="ECO:0000256" key="7">
    <source>
        <dbReference type="SAM" id="Phobius"/>
    </source>
</evidence>
<sequence length="422" mass="46827">MKTLGQIFESFRFAWTALRSNILRTVLSLLGVTVGIFAIIFVLTLVDSLEKNIKDSFKFVGSNVIYLDKWPWLPENEGEEYRWWDFLRRPTPSVNEFKFLQENLKHASSLSIFAEHGSMTVKHKSNSIGEVRLVGASEGYDNIFNVNIEYGRYFTADELGAGRNVVVIGNEVAKVLFPFQDDPTGETVKIRNRKFVVIGVVKKEGQSFLGTPSNDYVTIIPYNGFRKFYQTGTGRWNELESGIGLRGYESDFGLVELENEVRGVMRVRRGLRPVEKDDFAINRPEALANIIGSLFDVIGVAGWLIGGFSMLVGGFGIANIMFVSVKERTPIIGLQKSLGAKNYFILFQFLFEAIFLSLIGGMMGLILVFLLTLIPMGSLEVVLSINNIVLGLVVSTVIGLVSGIVPAALAARLDPVDAIRAT</sequence>
<keyword evidence="11" id="KW-1185">Reference proteome</keyword>
<keyword evidence="2" id="KW-1003">Cell membrane</keyword>
<organism evidence="10 11">
    <name type="scientific">Dawidia soli</name>
    <dbReference type="NCBI Taxonomy" id="2782352"/>
    <lineage>
        <taxon>Bacteria</taxon>
        <taxon>Pseudomonadati</taxon>
        <taxon>Bacteroidota</taxon>
        <taxon>Cytophagia</taxon>
        <taxon>Cytophagales</taxon>
        <taxon>Chryseotaleaceae</taxon>
        <taxon>Dawidia</taxon>
    </lineage>
</organism>
<accession>A0AAP2DH76</accession>
<dbReference type="Pfam" id="PF02687">
    <property type="entry name" value="FtsX"/>
    <property type="match status" value="1"/>
</dbReference>
<evidence type="ECO:0000256" key="4">
    <source>
        <dbReference type="ARBA" id="ARBA00022989"/>
    </source>
</evidence>
<evidence type="ECO:0000256" key="5">
    <source>
        <dbReference type="ARBA" id="ARBA00023136"/>
    </source>
</evidence>
<evidence type="ECO:0000313" key="10">
    <source>
        <dbReference type="EMBL" id="MBT1690780.1"/>
    </source>
</evidence>
<dbReference type="GO" id="GO:0005886">
    <property type="term" value="C:plasma membrane"/>
    <property type="evidence" value="ECO:0007669"/>
    <property type="project" value="UniProtKB-SubCell"/>
</dbReference>
<evidence type="ECO:0000256" key="3">
    <source>
        <dbReference type="ARBA" id="ARBA00022692"/>
    </source>
</evidence>
<keyword evidence="3 7" id="KW-0812">Transmembrane</keyword>
<dbReference type="EMBL" id="JAHESC010000087">
    <property type="protein sequence ID" value="MBT1690780.1"/>
    <property type="molecule type" value="Genomic_DNA"/>
</dbReference>
<protein>
    <submittedName>
        <fullName evidence="10">ABC transporter permease</fullName>
    </submittedName>
</protein>
<evidence type="ECO:0000256" key="1">
    <source>
        <dbReference type="ARBA" id="ARBA00004651"/>
    </source>
</evidence>
<dbReference type="InterPro" id="IPR003838">
    <property type="entry name" value="ABC3_permease_C"/>
</dbReference>
<feature type="domain" description="ABC3 transporter permease C-terminal" evidence="8">
    <location>
        <begin position="304"/>
        <end position="415"/>
    </location>
</feature>
<keyword evidence="4 7" id="KW-1133">Transmembrane helix</keyword>
<comment type="subcellular location">
    <subcellularLocation>
        <location evidence="1">Cell membrane</location>
        <topology evidence="1">Multi-pass membrane protein</topology>
    </subcellularLocation>
</comment>
<dbReference type="PANTHER" id="PTHR30572:SF4">
    <property type="entry name" value="ABC TRANSPORTER PERMEASE YTRF"/>
    <property type="match status" value="1"/>
</dbReference>
<comment type="caution">
    <text evidence="10">The sequence shown here is derived from an EMBL/GenBank/DDBJ whole genome shotgun (WGS) entry which is preliminary data.</text>
</comment>
<dbReference type="PANTHER" id="PTHR30572">
    <property type="entry name" value="MEMBRANE COMPONENT OF TRANSPORTER-RELATED"/>
    <property type="match status" value="1"/>
</dbReference>
<dbReference type="Pfam" id="PF12704">
    <property type="entry name" value="MacB_PCD"/>
    <property type="match status" value="1"/>
</dbReference>
<dbReference type="AlphaFoldDB" id="A0AAP2DH76"/>
<dbReference type="InterPro" id="IPR025857">
    <property type="entry name" value="MacB_PCD"/>
</dbReference>
<feature type="transmembrane region" description="Helical" evidence="7">
    <location>
        <begin position="300"/>
        <end position="322"/>
    </location>
</feature>
<keyword evidence="5 7" id="KW-0472">Membrane</keyword>
<evidence type="ECO:0000313" key="11">
    <source>
        <dbReference type="Proteomes" id="UP001319180"/>
    </source>
</evidence>
<reference evidence="10 11" key="1">
    <citation type="submission" date="2021-05" db="EMBL/GenBank/DDBJ databases">
        <title>A Polyphasic approach of four new species of the genus Ohtaekwangia: Ohtaekwangia histidinii sp. nov., Ohtaekwangia cretensis sp. nov., Ohtaekwangia indiensis sp. nov., Ohtaekwangia reichenbachii sp. nov. from diverse environment.</title>
        <authorList>
            <person name="Octaviana S."/>
        </authorList>
    </citation>
    <scope>NUCLEOTIDE SEQUENCE [LARGE SCALE GENOMIC DNA]</scope>
    <source>
        <strain evidence="10 11">PWU37</strain>
    </source>
</reference>
<dbReference type="RefSeq" id="WP_254094565.1">
    <property type="nucleotide sequence ID" value="NZ_JAHESC010000087.1"/>
</dbReference>
<evidence type="ECO:0000256" key="6">
    <source>
        <dbReference type="ARBA" id="ARBA00038076"/>
    </source>
</evidence>
<dbReference type="InterPro" id="IPR050250">
    <property type="entry name" value="Macrolide_Exporter_MacB"/>
</dbReference>
<proteinExistence type="inferred from homology"/>
<feature type="transmembrane region" description="Helical" evidence="7">
    <location>
        <begin position="343"/>
        <end position="376"/>
    </location>
</feature>
<gene>
    <name evidence="10" type="ORF">KK078_29720</name>
</gene>
<feature type="transmembrane region" description="Helical" evidence="7">
    <location>
        <begin position="388"/>
        <end position="411"/>
    </location>
</feature>
<feature type="transmembrane region" description="Helical" evidence="7">
    <location>
        <begin position="21"/>
        <end position="46"/>
    </location>
</feature>
<evidence type="ECO:0000256" key="2">
    <source>
        <dbReference type="ARBA" id="ARBA00022475"/>
    </source>
</evidence>
<dbReference type="Proteomes" id="UP001319180">
    <property type="component" value="Unassembled WGS sequence"/>
</dbReference>
<evidence type="ECO:0000259" key="9">
    <source>
        <dbReference type="Pfam" id="PF12704"/>
    </source>
</evidence>
<name>A0AAP2DH76_9BACT</name>
<comment type="similarity">
    <text evidence="6">Belongs to the ABC-4 integral membrane protein family.</text>
</comment>
<feature type="domain" description="MacB-like periplasmic core" evidence="9">
    <location>
        <begin position="25"/>
        <end position="229"/>
    </location>
</feature>
<evidence type="ECO:0000259" key="8">
    <source>
        <dbReference type="Pfam" id="PF02687"/>
    </source>
</evidence>
<dbReference type="GO" id="GO:0022857">
    <property type="term" value="F:transmembrane transporter activity"/>
    <property type="evidence" value="ECO:0007669"/>
    <property type="project" value="TreeGrafter"/>
</dbReference>